<name>A0ABT2R7J2_9ENTR</name>
<sequence>MKSIQVEKEDVTAVTGRLRSEHDQAMQERSIEDATALLKLLSLSDKDKADGNVFTAEALLKGLPVK</sequence>
<dbReference type="RefSeq" id="WP_262661048.1">
    <property type="nucleotide sequence ID" value="NZ_JAMHKS010000064.1"/>
</dbReference>
<reference evidence="1" key="1">
    <citation type="submission" date="2022-05" db="EMBL/GenBank/DDBJ databases">
        <title>Description of a novel species of Leclercia; Leclercia tamurae and the Proposal for a Novel Genus Silvania gen. nov. Containing Two Novel Species Silvania hatchlandensis sp. nov. and Silvania confinis sp. nov. Isolated from the Rhizosphere of Oak.</title>
        <authorList>
            <person name="Maddock D.W."/>
            <person name="Brady C.L."/>
            <person name="Denman S."/>
            <person name="Arnold D."/>
        </authorList>
    </citation>
    <scope>NUCLEOTIDE SEQUENCE</scope>
    <source>
        <strain evidence="1">H6S3</strain>
    </source>
</reference>
<proteinExistence type="predicted"/>
<dbReference type="EMBL" id="JAMHKS010000064">
    <property type="protein sequence ID" value="MCU6676844.1"/>
    <property type="molecule type" value="Genomic_DNA"/>
</dbReference>
<keyword evidence="2" id="KW-1185">Reference proteome</keyword>
<evidence type="ECO:0000313" key="2">
    <source>
        <dbReference type="Proteomes" id="UP001062027"/>
    </source>
</evidence>
<evidence type="ECO:0000313" key="1">
    <source>
        <dbReference type="EMBL" id="MCU6676844.1"/>
    </source>
</evidence>
<organism evidence="1 2">
    <name type="scientific">Leclercia tamurae</name>
    <dbReference type="NCBI Taxonomy" id="2926467"/>
    <lineage>
        <taxon>Bacteria</taxon>
        <taxon>Pseudomonadati</taxon>
        <taxon>Pseudomonadota</taxon>
        <taxon>Gammaproteobacteria</taxon>
        <taxon>Enterobacterales</taxon>
        <taxon>Enterobacteriaceae</taxon>
        <taxon>Leclercia</taxon>
    </lineage>
</organism>
<accession>A0ABT2R7J2</accession>
<dbReference type="Proteomes" id="UP001062027">
    <property type="component" value="Unassembled WGS sequence"/>
</dbReference>
<gene>
    <name evidence="1" type="ORF">M8318_04075</name>
</gene>
<protein>
    <submittedName>
        <fullName evidence="1">Uncharacterized protein</fullName>
    </submittedName>
</protein>
<comment type="caution">
    <text evidence="1">The sequence shown here is derived from an EMBL/GenBank/DDBJ whole genome shotgun (WGS) entry which is preliminary data.</text>
</comment>